<dbReference type="Proteomes" id="UP001062846">
    <property type="component" value="Chromosome 2"/>
</dbReference>
<proteinExistence type="predicted"/>
<evidence type="ECO:0000313" key="2">
    <source>
        <dbReference type="Proteomes" id="UP001062846"/>
    </source>
</evidence>
<evidence type="ECO:0000313" key="1">
    <source>
        <dbReference type="EMBL" id="KAI8566101.1"/>
    </source>
</evidence>
<name>A0ACC0PLR9_RHOML</name>
<protein>
    <submittedName>
        <fullName evidence="1">Uncharacterized protein</fullName>
    </submittedName>
</protein>
<organism evidence="1 2">
    <name type="scientific">Rhododendron molle</name>
    <name type="common">Chinese azalea</name>
    <name type="synonym">Azalea mollis</name>
    <dbReference type="NCBI Taxonomy" id="49168"/>
    <lineage>
        <taxon>Eukaryota</taxon>
        <taxon>Viridiplantae</taxon>
        <taxon>Streptophyta</taxon>
        <taxon>Embryophyta</taxon>
        <taxon>Tracheophyta</taxon>
        <taxon>Spermatophyta</taxon>
        <taxon>Magnoliopsida</taxon>
        <taxon>eudicotyledons</taxon>
        <taxon>Gunneridae</taxon>
        <taxon>Pentapetalae</taxon>
        <taxon>asterids</taxon>
        <taxon>Ericales</taxon>
        <taxon>Ericaceae</taxon>
        <taxon>Ericoideae</taxon>
        <taxon>Rhodoreae</taxon>
        <taxon>Rhododendron</taxon>
    </lineage>
</organism>
<comment type="caution">
    <text evidence="1">The sequence shown here is derived from an EMBL/GenBank/DDBJ whole genome shotgun (WGS) entry which is preliminary data.</text>
</comment>
<sequence length="347" mass="37952">MAVVNVEISESSCRNIDENNERLGEAVKHMNPIGSSEYILLMDAMYGGDVNEQRIKAKMARLMRRRRLMTQRNDPLMNQRFLEIEREARRLGSAYLRLRQLRHAPSLVRNDRNSVNAHGIPIGGQSVNIPLPTSNEPNPTATVPLWKTVLCCGTLVLSLEGASALSIFRPGVANSPSMSTRVPASHQSATLCPGAKAREAKALLAWRRSKIETIQASTVELKGIKESIVECTKVLKMPRPAAKEPPTTGSGGVPRQMLWTVCTPVSSGMQPRTLLHAAGVFVGAVKLGLEWCRGDDEKEAMLCRGLTRILDTSSSPMIVLPWSYCSLIALSTVCFGEPDPSSAPKEL</sequence>
<gene>
    <name evidence="1" type="ORF">RHMOL_Rhmol02G0013400</name>
</gene>
<dbReference type="EMBL" id="CM046389">
    <property type="protein sequence ID" value="KAI8566101.1"/>
    <property type="molecule type" value="Genomic_DNA"/>
</dbReference>
<accession>A0ACC0PLR9</accession>
<reference evidence="1" key="1">
    <citation type="submission" date="2022-02" db="EMBL/GenBank/DDBJ databases">
        <title>Plant Genome Project.</title>
        <authorList>
            <person name="Zhang R.-G."/>
        </authorList>
    </citation>
    <scope>NUCLEOTIDE SEQUENCE</scope>
    <source>
        <strain evidence="1">AT1</strain>
    </source>
</reference>
<keyword evidence="2" id="KW-1185">Reference proteome</keyword>